<proteinExistence type="predicted"/>
<name>A0ABN8V9G9_STRGL</name>
<comment type="caution">
    <text evidence="1">The sequence shown here is derived from an EMBL/GenBank/DDBJ whole genome shotgun (WGS) entry which is preliminary data.</text>
</comment>
<accession>A0ABN8V9G9</accession>
<organism evidence="1 2">
    <name type="scientific">Streptomyces globisporus</name>
    <dbReference type="NCBI Taxonomy" id="1908"/>
    <lineage>
        <taxon>Bacteria</taxon>
        <taxon>Bacillati</taxon>
        <taxon>Actinomycetota</taxon>
        <taxon>Actinomycetes</taxon>
        <taxon>Kitasatosporales</taxon>
        <taxon>Streptomycetaceae</taxon>
        <taxon>Streptomyces</taxon>
    </lineage>
</organism>
<reference evidence="1" key="1">
    <citation type="submission" date="2022-03" db="EMBL/GenBank/DDBJ databases">
        <authorList>
            <person name="Leyn A S."/>
        </authorList>
    </citation>
    <scope>NUCLEOTIDE SEQUENCE</scope>
    <source>
        <strain evidence="1">Streptomyces globisporus 4-3</strain>
    </source>
</reference>
<evidence type="ECO:0000313" key="2">
    <source>
        <dbReference type="Proteomes" id="UP001154015"/>
    </source>
</evidence>
<evidence type="ECO:0000313" key="1">
    <source>
        <dbReference type="EMBL" id="CAH9419467.1"/>
    </source>
</evidence>
<gene>
    <name evidence="1" type="ORF">SGL43_06522</name>
</gene>
<dbReference type="RefSeq" id="WP_318575443.1">
    <property type="nucleotide sequence ID" value="NZ_CAKXYP010000025.1"/>
</dbReference>
<dbReference type="EMBL" id="CAKXYP010000025">
    <property type="protein sequence ID" value="CAH9419467.1"/>
    <property type="molecule type" value="Genomic_DNA"/>
</dbReference>
<sequence>MADMPARQVERRVDEGAGDLETLIDLGLAEEQPVPQYQGLFLEPDLPPAEEP</sequence>
<keyword evidence="2" id="KW-1185">Reference proteome</keyword>
<dbReference type="Proteomes" id="UP001154015">
    <property type="component" value="Unassembled WGS sequence"/>
</dbReference>
<protein>
    <submittedName>
        <fullName evidence="1">Uncharacterized protein</fullName>
    </submittedName>
</protein>